<dbReference type="PROSITE" id="PS00149">
    <property type="entry name" value="SULFATASE_2"/>
    <property type="match status" value="1"/>
</dbReference>
<dbReference type="Gene3D" id="3.40.720.10">
    <property type="entry name" value="Alkaline Phosphatase, subunit A"/>
    <property type="match status" value="1"/>
</dbReference>
<dbReference type="EMBL" id="VCIW01000007">
    <property type="protein sequence ID" value="TLS51887.1"/>
    <property type="molecule type" value="Genomic_DNA"/>
</dbReference>
<dbReference type="InterPro" id="IPR000917">
    <property type="entry name" value="Sulfatase_N"/>
</dbReference>
<evidence type="ECO:0000256" key="2">
    <source>
        <dbReference type="ARBA" id="ARBA00022729"/>
    </source>
</evidence>
<comment type="similarity">
    <text evidence="1">Belongs to the sulfatase family.</text>
</comment>
<dbReference type="AlphaFoldDB" id="A0A5R9G681"/>
<sequence>MSSTSRRPNILFIMSDDHASHAIGAYGSRINETPNLDRLAREGMRFDNCFCTNSICAPSRATILTGTYNHINGVKTLGDDLDGRQVTFPKLLQAAGYQTAMIGKWHLGHGGIYDPTGFDYWSVLPDQGDYRDPDFIEMGTKKKFNGYVTDIITDKSLGWIERRDPERPFMLMCHHKAPHRHWEPDEKHKHLYEDIDIPEPETFNDDYATRSQAAVQAKMRIDDLNDLDTKGPPPEGLSPEEVRKWKYQRYIKDYLRCIASIDDNVGRMLDFLDESGLAENTIVIYTSDQGFFLGDHGWFDKRFMYEESLRMPFLIRYPKEIAPGGVSEAMILNVDFAPTFLEYAGLPMHERMQGVSIRPLLNGVTPEGWRTSMYYRYWMHLDGIHEVYSHYGIRTHRYKLIYYYAQALGTTHSRDEDRPPEWECFDLERDPFELNNVYGDPDYSDTIEDLKQQLERLMEDVQDEYIH</sequence>
<comment type="caution">
    <text evidence="6">The sequence shown here is derived from an EMBL/GenBank/DDBJ whole genome shotgun (WGS) entry which is preliminary data.</text>
</comment>
<keyword evidence="3" id="KW-0378">Hydrolase</keyword>
<dbReference type="GO" id="GO:0016787">
    <property type="term" value="F:hydrolase activity"/>
    <property type="evidence" value="ECO:0007669"/>
    <property type="project" value="UniProtKB-KW"/>
</dbReference>
<dbReference type="PROSITE" id="PS00523">
    <property type="entry name" value="SULFATASE_1"/>
    <property type="match status" value="1"/>
</dbReference>
<dbReference type="InterPro" id="IPR024607">
    <property type="entry name" value="Sulfatase_CS"/>
</dbReference>
<dbReference type="PANTHER" id="PTHR43108">
    <property type="entry name" value="N-ACETYLGLUCOSAMINE-6-SULFATASE FAMILY MEMBER"/>
    <property type="match status" value="1"/>
</dbReference>
<dbReference type="Proteomes" id="UP000309676">
    <property type="component" value="Unassembled WGS sequence"/>
</dbReference>
<evidence type="ECO:0000259" key="5">
    <source>
        <dbReference type="Pfam" id="PF00884"/>
    </source>
</evidence>
<protein>
    <submittedName>
        <fullName evidence="6">Sulfatase</fullName>
    </submittedName>
</protein>
<dbReference type="PANTHER" id="PTHR43108:SF6">
    <property type="entry name" value="N-SULPHOGLUCOSAMINE SULPHOHYDROLASE"/>
    <property type="match status" value="1"/>
</dbReference>
<proteinExistence type="inferred from homology"/>
<gene>
    <name evidence="6" type="ORF">FE782_13365</name>
</gene>
<accession>A0A5R9G681</accession>
<evidence type="ECO:0000313" key="6">
    <source>
        <dbReference type="EMBL" id="TLS51887.1"/>
    </source>
</evidence>
<dbReference type="Pfam" id="PF00884">
    <property type="entry name" value="Sulfatase"/>
    <property type="match status" value="1"/>
</dbReference>
<evidence type="ECO:0000256" key="4">
    <source>
        <dbReference type="ARBA" id="ARBA00023180"/>
    </source>
</evidence>
<keyword evidence="7" id="KW-1185">Reference proteome</keyword>
<dbReference type="CDD" id="cd16031">
    <property type="entry name" value="G6S_like"/>
    <property type="match status" value="1"/>
</dbReference>
<feature type="domain" description="Sulfatase N-terminal" evidence="5">
    <location>
        <begin position="8"/>
        <end position="345"/>
    </location>
</feature>
<dbReference type="SUPFAM" id="SSF53649">
    <property type="entry name" value="Alkaline phosphatase-like"/>
    <property type="match status" value="1"/>
</dbReference>
<keyword evidence="4" id="KW-0325">Glycoprotein</keyword>
<dbReference type="InterPro" id="IPR017850">
    <property type="entry name" value="Alkaline_phosphatase_core_sf"/>
</dbReference>
<dbReference type="RefSeq" id="WP_138194595.1">
    <property type="nucleotide sequence ID" value="NZ_VCIW01000007.1"/>
</dbReference>
<organism evidence="6 7">
    <name type="scientific">Paenibacillus antri</name>
    <dbReference type="NCBI Taxonomy" id="2582848"/>
    <lineage>
        <taxon>Bacteria</taxon>
        <taxon>Bacillati</taxon>
        <taxon>Bacillota</taxon>
        <taxon>Bacilli</taxon>
        <taxon>Bacillales</taxon>
        <taxon>Paenibacillaceae</taxon>
        <taxon>Paenibacillus</taxon>
    </lineage>
</organism>
<evidence type="ECO:0000256" key="1">
    <source>
        <dbReference type="ARBA" id="ARBA00008779"/>
    </source>
</evidence>
<name>A0A5R9G681_9BACL</name>
<reference evidence="6 7" key="1">
    <citation type="submission" date="2019-05" db="EMBL/GenBank/DDBJ databases">
        <authorList>
            <person name="Narsing Rao M.P."/>
            <person name="Li W.J."/>
        </authorList>
    </citation>
    <scope>NUCLEOTIDE SEQUENCE [LARGE SCALE GENOMIC DNA]</scope>
    <source>
        <strain evidence="6 7">SYSU_K30003</strain>
    </source>
</reference>
<evidence type="ECO:0000313" key="7">
    <source>
        <dbReference type="Proteomes" id="UP000309676"/>
    </source>
</evidence>
<keyword evidence="2" id="KW-0732">Signal</keyword>
<dbReference type="OrthoDB" id="9762324at2"/>
<evidence type="ECO:0000256" key="3">
    <source>
        <dbReference type="ARBA" id="ARBA00022801"/>
    </source>
</evidence>